<evidence type="ECO:0000313" key="1">
    <source>
        <dbReference type="EMBL" id="GAI37076.1"/>
    </source>
</evidence>
<reference evidence="1" key="1">
    <citation type="journal article" date="2014" name="Front. Microbiol.">
        <title>High frequency of phylogenetically diverse reductive dehalogenase-homologous genes in deep subseafloor sedimentary metagenomes.</title>
        <authorList>
            <person name="Kawai M."/>
            <person name="Futagami T."/>
            <person name="Toyoda A."/>
            <person name="Takaki Y."/>
            <person name="Nishi S."/>
            <person name="Hori S."/>
            <person name="Arai W."/>
            <person name="Tsubouchi T."/>
            <person name="Morono Y."/>
            <person name="Uchiyama I."/>
            <person name="Ito T."/>
            <person name="Fujiyama A."/>
            <person name="Inagaki F."/>
            <person name="Takami H."/>
        </authorList>
    </citation>
    <scope>NUCLEOTIDE SEQUENCE</scope>
    <source>
        <strain evidence="1">Expedition CK06-06</strain>
    </source>
</reference>
<name>X1P3Q9_9ZZZZ</name>
<dbReference type="EMBL" id="BARV01032707">
    <property type="protein sequence ID" value="GAI37076.1"/>
    <property type="molecule type" value="Genomic_DNA"/>
</dbReference>
<comment type="caution">
    <text evidence="1">The sequence shown here is derived from an EMBL/GenBank/DDBJ whole genome shotgun (WGS) entry which is preliminary data.</text>
</comment>
<gene>
    <name evidence="1" type="ORF">S06H3_51534</name>
</gene>
<protein>
    <submittedName>
        <fullName evidence="1">Uncharacterized protein</fullName>
    </submittedName>
</protein>
<dbReference type="AlphaFoldDB" id="X1P3Q9"/>
<accession>X1P3Q9</accession>
<sequence>MEVSIVANRNFLVELNKTESNFIHELAAASDCKIEKVIADLTFLAIVSAHAELRLQELVKTHDEYWDH</sequence>
<organism evidence="1">
    <name type="scientific">marine sediment metagenome</name>
    <dbReference type="NCBI Taxonomy" id="412755"/>
    <lineage>
        <taxon>unclassified sequences</taxon>
        <taxon>metagenomes</taxon>
        <taxon>ecological metagenomes</taxon>
    </lineage>
</organism>
<proteinExistence type="predicted"/>